<evidence type="ECO:0000256" key="6">
    <source>
        <dbReference type="RuleBase" id="RU362125"/>
    </source>
</evidence>
<protein>
    <recommendedName>
        <fullName evidence="12">Acyl-CoA dehydrogenase</fullName>
    </recommendedName>
</protein>
<evidence type="ECO:0000256" key="3">
    <source>
        <dbReference type="ARBA" id="ARBA00022630"/>
    </source>
</evidence>
<dbReference type="SUPFAM" id="SSF56645">
    <property type="entry name" value="Acyl-CoA dehydrogenase NM domain-like"/>
    <property type="match status" value="1"/>
</dbReference>
<dbReference type="Gene3D" id="1.20.140.10">
    <property type="entry name" value="Butyryl-CoA Dehydrogenase, subunit A, domain 3"/>
    <property type="match status" value="1"/>
</dbReference>
<evidence type="ECO:0000256" key="4">
    <source>
        <dbReference type="ARBA" id="ARBA00022827"/>
    </source>
</evidence>
<dbReference type="FunFam" id="1.20.140.10:FF:000011">
    <property type="entry name" value="Medium-chain specific acyl-CoA dehydrogenase, mitochondrial"/>
    <property type="match status" value="1"/>
</dbReference>
<dbReference type="InterPro" id="IPR046373">
    <property type="entry name" value="Acyl-CoA_Oxase/DH_mid-dom_sf"/>
</dbReference>
<dbReference type="PANTHER" id="PTHR43884:SF12">
    <property type="entry name" value="ISOVALERYL-COA DEHYDROGENASE, MITOCHONDRIAL-RELATED"/>
    <property type="match status" value="1"/>
</dbReference>
<evidence type="ECO:0000259" key="8">
    <source>
        <dbReference type="Pfam" id="PF02770"/>
    </source>
</evidence>
<dbReference type="SUPFAM" id="SSF47203">
    <property type="entry name" value="Acyl-CoA dehydrogenase C-terminal domain-like"/>
    <property type="match status" value="1"/>
</dbReference>
<comment type="cofactor">
    <cofactor evidence="1 6">
        <name>FAD</name>
        <dbReference type="ChEBI" id="CHEBI:57692"/>
    </cofactor>
</comment>
<dbReference type="InterPro" id="IPR036250">
    <property type="entry name" value="AcylCo_DH-like_C"/>
</dbReference>
<dbReference type="FunFam" id="2.40.110.10:FF:000001">
    <property type="entry name" value="Acyl-CoA dehydrogenase, mitochondrial"/>
    <property type="match status" value="1"/>
</dbReference>
<evidence type="ECO:0000259" key="9">
    <source>
        <dbReference type="Pfam" id="PF02771"/>
    </source>
</evidence>
<keyword evidence="4 6" id="KW-0274">FAD</keyword>
<keyword evidence="5 6" id="KW-0560">Oxidoreductase</keyword>
<evidence type="ECO:0000256" key="2">
    <source>
        <dbReference type="ARBA" id="ARBA00009347"/>
    </source>
</evidence>
<comment type="caution">
    <text evidence="10">The sequence shown here is derived from an EMBL/GenBank/DDBJ whole genome shotgun (WGS) entry which is preliminary data.</text>
</comment>
<feature type="domain" description="Acyl-CoA oxidase/dehydrogenase middle" evidence="8">
    <location>
        <begin position="150"/>
        <end position="246"/>
    </location>
</feature>
<dbReference type="InterPro" id="IPR009100">
    <property type="entry name" value="AcylCoA_DH/oxidase_NM_dom_sf"/>
</dbReference>
<dbReference type="Pfam" id="PF02770">
    <property type="entry name" value="Acyl-CoA_dh_M"/>
    <property type="match status" value="1"/>
</dbReference>
<feature type="domain" description="Acyl-CoA dehydrogenase/oxidase N-terminal" evidence="9">
    <location>
        <begin position="35"/>
        <end position="143"/>
    </location>
</feature>
<accession>A0A8H2Y1W6</accession>
<sequence length="413" mass="44568">MNSARSLSKFLKPLSQSTCRRMATQATSGVGFALTEEQAGIQDLARKFTRENIVPVAAQYDRSMEYPWPIIKGAHSVGLLNTHIPEEYGGPGLGLLECALISEELAYGCTGIQTAIEANGLAQAPLIVAASEETKKKYLGRMSEAPLVAAYGVTEPGAGSDVANISTRAVKRGDKWVLNGTKMWITNAGHASWFFVLARTDTSQPASRGMTGFVVDADSPGISLGKKEINMGQRCSDTRMVTFEDVEIPEENVIGTPGEGFKIAMKAFDITRPLVASAAVGLAQRALEEATQYAQTRKTMGLPIIQHQAVAFMLADMAIQTEAARALVWKAAWSKDAGQRNTLYASMAKTLASRTAVENANLAVQVFGGAGFNTEYPVEKLFRDSKIFELYEGTSQIQRLIISRTLPSLYPAA</sequence>
<evidence type="ECO:0000256" key="5">
    <source>
        <dbReference type="ARBA" id="ARBA00023002"/>
    </source>
</evidence>
<name>A0A8H2Y1W6_9AGAM</name>
<dbReference type="PIRSF" id="PIRSF016578">
    <property type="entry name" value="HsaA"/>
    <property type="match status" value="1"/>
</dbReference>
<dbReference type="GO" id="GO:0003995">
    <property type="term" value="F:acyl-CoA dehydrogenase activity"/>
    <property type="evidence" value="ECO:0007669"/>
    <property type="project" value="InterPro"/>
</dbReference>
<evidence type="ECO:0000259" key="7">
    <source>
        <dbReference type="Pfam" id="PF00441"/>
    </source>
</evidence>
<dbReference type="Pfam" id="PF00441">
    <property type="entry name" value="Acyl-CoA_dh_1"/>
    <property type="match status" value="1"/>
</dbReference>
<dbReference type="EMBL" id="CAJMWX010000873">
    <property type="protein sequence ID" value="CAE6437510.1"/>
    <property type="molecule type" value="Genomic_DNA"/>
</dbReference>
<evidence type="ECO:0008006" key="12">
    <source>
        <dbReference type="Google" id="ProtNLM"/>
    </source>
</evidence>
<keyword evidence="3 6" id="KW-0285">Flavoprotein</keyword>
<comment type="similarity">
    <text evidence="2 6">Belongs to the acyl-CoA dehydrogenase family.</text>
</comment>
<dbReference type="GO" id="GO:0050660">
    <property type="term" value="F:flavin adenine dinucleotide binding"/>
    <property type="evidence" value="ECO:0007669"/>
    <property type="project" value="InterPro"/>
</dbReference>
<proteinExistence type="inferred from homology"/>
<dbReference type="InterPro" id="IPR006089">
    <property type="entry name" value="Acyl-CoA_DH_CS"/>
</dbReference>
<evidence type="ECO:0000313" key="10">
    <source>
        <dbReference type="EMBL" id="CAE6437510.1"/>
    </source>
</evidence>
<dbReference type="Gene3D" id="1.10.540.10">
    <property type="entry name" value="Acyl-CoA dehydrogenase/oxidase, N-terminal domain"/>
    <property type="match status" value="1"/>
</dbReference>
<dbReference type="AlphaFoldDB" id="A0A8H2Y1W6"/>
<dbReference type="FunFam" id="1.10.540.10:FF:000010">
    <property type="entry name" value="Medium-chain specific acyl-CoA dehydrogenase, mitochondrial"/>
    <property type="match status" value="1"/>
</dbReference>
<dbReference type="PROSITE" id="PS00073">
    <property type="entry name" value="ACYL_COA_DH_2"/>
    <property type="match status" value="1"/>
</dbReference>
<evidence type="ECO:0000313" key="11">
    <source>
        <dbReference type="Proteomes" id="UP000663888"/>
    </source>
</evidence>
<organism evidence="10 11">
    <name type="scientific">Rhizoctonia solani</name>
    <dbReference type="NCBI Taxonomy" id="456999"/>
    <lineage>
        <taxon>Eukaryota</taxon>
        <taxon>Fungi</taxon>
        <taxon>Dikarya</taxon>
        <taxon>Basidiomycota</taxon>
        <taxon>Agaricomycotina</taxon>
        <taxon>Agaricomycetes</taxon>
        <taxon>Cantharellales</taxon>
        <taxon>Ceratobasidiaceae</taxon>
        <taxon>Rhizoctonia</taxon>
    </lineage>
</organism>
<dbReference type="Proteomes" id="UP000663888">
    <property type="component" value="Unassembled WGS sequence"/>
</dbReference>
<gene>
    <name evidence="10" type="ORF">RDB_LOCUS44402</name>
</gene>
<dbReference type="InterPro" id="IPR037069">
    <property type="entry name" value="AcylCoA_DH/ox_N_sf"/>
</dbReference>
<reference evidence="10" key="1">
    <citation type="submission" date="2021-01" db="EMBL/GenBank/DDBJ databases">
        <authorList>
            <person name="Kaushik A."/>
        </authorList>
    </citation>
    <scope>NUCLEOTIDE SEQUENCE</scope>
    <source>
        <strain evidence="10">AG4-R118</strain>
    </source>
</reference>
<dbReference type="InterPro" id="IPR009075">
    <property type="entry name" value="AcylCo_DH/oxidase_C"/>
</dbReference>
<dbReference type="PANTHER" id="PTHR43884">
    <property type="entry name" value="ACYL-COA DEHYDROGENASE"/>
    <property type="match status" value="1"/>
</dbReference>
<dbReference type="Pfam" id="PF02771">
    <property type="entry name" value="Acyl-CoA_dh_N"/>
    <property type="match status" value="1"/>
</dbReference>
<feature type="domain" description="Acyl-CoA dehydrogenase/oxidase C-terminal" evidence="7">
    <location>
        <begin position="258"/>
        <end position="405"/>
    </location>
</feature>
<dbReference type="InterPro" id="IPR013786">
    <property type="entry name" value="AcylCoA_DH/ox_N"/>
</dbReference>
<evidence type="ECO:0000256" key="1">
    <source>
        <dbReference type="ARBA" id="ARBA00001974"/>
    </source>
</evidence>
<dbReference type="Gene3D" id="2.40.110.10">
    <property type="entry name" value="Butyryl-CoA Dehydrogenase, subunit A, domain 2"/>
    <property type="match status" value="1"/>
</dbReference>
<dbReference type="InterPro" id="IPR006091">
    <property type="entry name" value="Acyl-CoA_Oxase/DH_mid-dom"/>
</dbReference>